<organism evidence="2 3">
    <name type="scientific">Shewanella hanedai</name>
    <name type="common">Alteromonas hanedai</name>
    <dbReference type="NCBI Taxonomy" id="25"/>
    <lineage>
        <taxon>Bacteria</taxon>
        <taxon>Pseudomonadati</taxon>
        <taxon>Pseudomonadota</taxon>
        <taxon>Gammaproteobacteria</taxon>
        <taxon>Alteromonadales</taxon>
        <taxon>Shewanellaceae</taxon>
        <taxon>Shewanella</taxon>
    </lineage>
</organism>
<dbReference type="InterPro" id="IPR051599">
    <property type="entry name" value="Cell_Envelope_Assoc"/>
</dbReference>
<evidence type="ECO:0000259" key="1">
    <source>
        <dbReference type="Pfam" id="PF02698"/>
    </source>
</evidence>
<dbReference type="Pfam" id="PF02698">
    <property type="entry name" value="DUF218"/>
    <property type="match status" value="1"/>
</dbReference>
<reference evidence="3" key="1">
    <citation type="submission" date="2019-07" db="EMBL/GenBank/DDBJ databases">
        <title>Shewanella sp. YLB-08 draft genomic sequence.</title>
        <authorList>
            <person name="Yu L."/>
        </authorList>
    </citation>
    <scope>NUCLEOTIDE SEQUENCE [LARGE SCALE GENOMIC DNA]</scope>
    <source>
        <strain evidence="3">JCM 20706</strain>
    </source>
</reference>
<gene>
    <name evidence="2" type="ORF">FN961_12040</name>
</gene>
<dbReference type="OrthoDB" id="9782395at2"/>
<dbReference type="AlphaFoldDB" id="A0A553JNS3"/>
<proteinExistence type="predicted"/>
<evidence type="ECO:0000313" key="3">
    <source>
        <dbReference type="Proteomes" id="UP000318126"/>
    </source>
</evidence>
<dbReference type="Proteomes" id="UP000318126">
    <property type="component" value="Unassembled WGS sequence"/>
</dbReference>
<comment type="caution">
    <text evidence="2">The sequence shown here is derived from an EMBL/GenBank/DDBJ whole genome shotgun (WGS) entry which is preliminary data.</text>
</comment>
<accession>A0A553JNS3</accession>
<sequence length="166" mass="18468">MSIAIVVLGSPNDCDGKLSVIAHSRCEAVLTEWRKTPALKVICTGGVGEHFNTTSTPHAQYVKHYLMSKGIPKASFLPIVESRFTFEDATLSRSVIKEHGITSVLLVTSEFHLPRAKLVFSGVFPTLSFRYITAVTPLSEEELLELEKHELAVMERERRNLLTLTS</sequence>
<dbReference type="CDD" id="cd06259">
    <property type="entry name" value="YdcF-like"/>
    <property type="match status" value="1"/>
</dbReference>
<dbReference type="InterPro" id="IPR003848">
    <property type="entry name" value="DUF218"/>
</dbReference>
<evidence type="ECO:0000313" key="2">
    <source>
        <dbReference type="EMBL" id="TRY14061.1"/>
    </source>
</evidence>
<dbReference type="EMBL" id="VKGK01000013">
    <property type="protein sequence ID" value="TRY14061.1"/>
    <property type="molecule type" value="Genomic_DNA"/>
</dbReference>
<dbReference type="RefSeq" id="WP_144040425.1">
    <property type="nucleotide sequence ID" value="NZ_BMPL01000013.1"/>
</dbReference>
<name>A0A553JNS3_SHEHA</name>
<keyword evidence="3" id="KW-1185">Reference proteome</keyword>
<dbReference type="GO" id="GO:0005886">
    <property type="term" value="C:plasma membrane"/>
    <property type="evidence" value="ECO:0007669"/>
    <property type="project" value="TreeGrafter"/>
</dbReference>
<dbReference type="InterPro" id="IPR014729">
    <property type="entry name" value="Rossmann-like_a/b/a_fold"/>
</dbReference>
<dbReference type="PANTHER" id="PTHR30336:SF20">
    <property type="entry name" value="DUF218 DOMAIN-CONTAINING PROTEIN"/>
    <property type="match status" value="1"/>
</dbReference>
<dbReference type="PANTHER" id="PTHR30336">
    <property type="entry name" value="INNER MEMBRANE PROTEIN, PROBABLE PERMEASE"/>
    <property type="match status" value="1"/>
</dbReference>
<protein>
    <submittedName>
        <fullName evidence="2">YdcF family protein</fullName>
    </submittedName>
</protein>
<dbReference type="Gene3D" id="3.40.50.620">
    <property type="entry name" value="HUPs"/>
    <property type="match status" value="1"/>
</dbReference>
<feature type="domain" description="DUF218" evidence="1">
    <location>
        <begin position="4"/>
        <end position="131"/>
    </location>
</feature>